<dbReference type="PANTHER" id="PTHR16267:SF13">
    <property type="entry name" value="B-CELL SCAFFOLD PROTEIN WITH ANKYRIN REPEATS"/>
    <property type="match status" value="1"/>
</dbReference>
<proteinExistence type="predicted"/>
<name>A0A673N2S3_9TELE</name>
<dbReference type="Proteomes" id="UP000472270">
    <property type="component" value="Unassembled WGS sequence"/>
</dbReference>
<dbReference type="SMART" id="SM01282">
    <property type="entry name" value="DBB"/>
    <property type="match status" value="1"/>
</dbReference>
<dbReference type="InterPro" id="IPR036770">
    <property type="entry name" value="Ankyrin_rpt-contain_sf"/>
</dbReference>
<dbReference type="Pfam" id="PF18567">
    <property type="entry name" value="TIR_3"/>
    <property type="match status" value="1"/>
</dbReference>
<dbReference type="Ensembl" id="ENSSRHT00000098951.1">
    <property type="protein sequence ID" value="ENSSRHP00000096340.1"/>
    <property type="gene ID" value="ENSSRHG00000047299.1"/>
</dbReference>
<evidence type="ECO:0000256" key="1">
    <source>
        <dbReference type="ARBA" id="ARBA00022553"/>
    </source>
</evidence>
<dbReference type="AlphaFoldDB" id="A0A673N2S3"/>
<dbReference type="InterPro" id="IPR035897">
    <property type="entry name" value="Toll_tir_struct_dom_sf"/>
</dbReference>
<protein>
    <recommendedName>
        <fullName evidence="3">DBB domain-containing protein</fullName>
    </recommendedName>
</protein>
<dbReference type="SUPFAM" id="SSF48403">
    <property type="entry name" value="Ankyrin repeat"/>
    <property type="match status" value="1"/>
</dbReference>
<dbReference type="PROSITE" id="PS51376">
    <property type="entry name" value="DBB"/>
    <property type="match status" value="1"/>
</dbReference>
<dbReference type="GO" id="GO:0042113">
    <property type="term" value="P:B cell activation"/>
    <property type="evidence" value="ECO:0007669"/>
    <property type="project" value="TreeGrafter"/>
</dbReference>
<dbReference type="GO" id="GO:0051898">
    <property type="term" value="P:negative regulation of phosphatidylinositol 3-kinase/protein kinase B signal transduction"/>
    <property type="evidence" value="ECO:0007669"/>
    <property type="project" value="TreeGrafter"/>
</dbReference>
<evidence type="ECO:0000313" key="4">
    <source>
        <dbReference type="Ensembl" id="ENSSRHP00000096340.1"/>
    </source>
</evidence>
<dbReference type="GO" id="GO:0005102">
    <property type="term" value="F:signaling receptor binding"/>
    <property type="evidence" value="ECO:0007669"/>
    <property type="project" value="TreeGrafter"/>
</dbReference>
<dbReference type="InterPro" id="IPR052446">
    <property type="entry name" value="B-cell_PI3K-Signaling_Adptrs"/>
</dbReference>
<dbReference type="GO" id="GO:1990782">
    <property type="term" value="F:protein tyrosine kinase binding"/>
    <property type="evidence" value="ECO:0007669"/>
    <property type="project" value="TreeGrafter"/>
</dbReference>
<keyword evidence="5" id="KW-1185">Reference proteome</keyword>
<dbReference type="GO" id="GO:0050869">
    <property type="term" value="P:negative regulation of B cell activation"/>
    <property type="evidence" value="ECO:0007669"/>
    <property type="project" value="TreeGrafter"/>
</dbReference>
<dbReference type="Pfam" id="PF14545">
    <property type="entry name" value="DBB"/>
    <property type="match status" value="1"/>
</dbReference>
<sequence length="652" mass="71057">MATLGTGQLNIDNLPFSAEDLLIIYEAEAEQWASYLHFHLVGPIPEAGICCYDIALVTSRRDDFLRLGGYKCKLLILSRGMLEGLCQLRRFFLARVLRPETSVVILLCGVESLDPLLELVPLKGDQCLQISSEQEPQDYQLAAGAGEPMSQGDTEDLEGQGGADGSGDRGRVGDPEGRGGIFILLQEAIASKDAEVEFSGNKQRVRVKPVNWNESTLKVTAPDFTAGHVIVTLYSKGLVKGNACLQYYTIMEDIAHFLQQAADPVKFMCQVSTCLRNLFFPFPECHSEDIPTLLHFAAQHGLRDLASALLQCPGSRQALKIPNSHGHTPLDLAHVHGHNQLLHPFSSSSVLCRSGSTVAFWIYASASVAGAICSALALRILPVALAHRLSVSASAPLPTAPPPLVGPLESAAIPPPWLLPPSAPPWAAIMAVAWFLLGPSCSKSFMSPPWVLPPSSPSWTLSAGPLPGVRPPPEPPPNPSLFTSKCWCFGNQHPFALYTDNLWLVDPNEEHQNNEGENVYTPLGRDGEEYDTILTSSSSVVIVNRPPAPTPRPDSLPTPEDKTPFIAQVFQKKKSQGDAETLPRDSISTTYDTFVPSQPPGLDELIKLQQEVKMGSLSIDDALDRFNDWQRLQKGMDSIQQVMDMVNPLEFL</sequence>
<dbReference type="InterPro" id="IPR041340">
    <property type="entry name" value="PIK3AP1_TIR"/>
</dbReference>
<accession>A0A673N2S3</accession>
<reference evidence="4" key="2">
    <citation type="submission" date="2025-09" db="UniProtKB">
        <authorList>
            <consortium name="Ensembl"/>
        </authorList>
    </citation>
    <scope>IDENTIFICATION</scope>
</reference>
<dbReference type="Gene3D" id="1.25.40.20">
    <property type="entry name" value="Ankyrin repeat-containing domain"/>
    <property type="match status" value="1"/>
</dbReference>
<dbReference type="Gene3D" id="3.40.50.10140">
    <property type="entry name" value="Toll/interleukin-1 receptor homology (TIR) domain"/>
    <property type="match status" value="1"/>
</dbReference>
<feature type="domain" description="DBB" evidence="3">
    <location>
        <begin position="165"/>
        <end position="297"/>
    </location>
</feature>
<dbReference type="InterPro" id="IPR017893">
    <property type="entry name" value="DBB_domain"/>
</dbReference>
<reference evidence="4" key="1">
    <citation type="submission" date="2025-08" db="UniProtKB">
        <authorList>
            <consortium name="Ensembl"/>
        </authorList>
    </citation>
    <scope>IDENTIFICATION</scope>
</reference>
<organism evidence="4 5">
    <name type="scientific">Sinocyclocheilus rhinocerous</name>
    <dbReference type="NCBI Taxonomy" id="307959"/>
    <lineage>
        <taxon>Eukaryota</taxon>
        <taxon>Metazoa</taxon>
        <taxon>Chordata</taxon>
        <taxon>Craniata</taxon>
        <taxon>Vertebrata</taxon>
        <taxon>Euteleostomi</taxon>
        <taxon>Actinopterygii</taxon>
        <taxon>Neopterygii</taxon>
        <taxon>Teleostei</taxon>
        <taxon>Ostariophysi</taxon>
        <taxon>Cypriniformes</taxon>
        <taxon>Cyprinidae</taxon>
        <taxon>Cyprininae</taxon>
        <taxon>Sinocyclocheilus</taxon>
    </lineage>
</organism>
<dbReference type="PANTHER" id="PTHR16267">
    <property type="entry name" value="BANK1/PIK3AP1 FAMILY MEMBER"/>
    <property type="match status" value="1"/>
</dbReference>
<evidence type="ECO:0000259" key="3">
    <source>
        <dbReference type="PROSITE" id="PS51376"/>
    </source>
</evidence>
<feature type="region of interest" description="Disordered" evidence="2">
    <location>
        <begin position="144"/>
        <end position="172"/>
    </location>
</feature>
<evidence type="ECO:0000313" key="5">
    <source>
        <dbReference type="Proteomes" id="UP000472270"/>
    </source>
</evidence>
<keyword evidence="1" id="KW-0597">Phosphoprotein</keyword>
<evidence type="ECO:0000256" key="2">
    <source>
        <dbReference type="SAM" id="MobiDB-lite"/>
    </source>
</evidence>